<accession>A0A0C9MR99</accession>
<keyword evidence="2" id="KW-1185">Reference proteome</keyword>
<evidence type="ECO:0000313" key="1">
    <source>
        <dbReference type="EMBL" id="GAN10004.1"/>
    </source>
</evidence>
<proteinExistence type="predicted"/>
<sequence length="70" mass="8087">MLGTRKEDILYKDSVAKAMEMCIEDQRLDHAMKVLEQEAKSNRLPLEMAAMMKEYVTNGIPRLHRHGNCP</sequence>
<dbReference type="EMBL" id="DF836600">
    <property type="protein sequence ID" value="GAN10004.1"/>
    <property type="molecule type" value="Genomic_DNA"/>
</dbReference>
<evidence type="ECO:0000313" key="2">
    <source>
        <dbReference type="Proteomes" id="UP000053815"/>
    </source>
</evidence>
<dbReference type="AlphaFoldDB" id="A0A0C9MR99"/>
<organism evidence="1">
    <name type="scientific">Mucor ambiguus</name>
    <dbReference type="NCBI Taxonomy" id="91626"/>
    <lineage>
        <taxon>Eukaryota</taxon>
        <taxon>Fungi</taxon>
        <taxon>Fungi incertae sedis</taxon>
        <taxon>Mucoromycota</taxon>
        <taxon>Mucoromycotina</taxon>
        <taxon>Mucoromycetes</taxon>
        <taxon>Mucorales</taxon>
        <taxon>Mucorineae</taxon>
        <taxon>Mucoraceae</taxon>
        <taxon>Mucor</taxon>
    </lineage>
</organism>
<protein>
    <submittedName>
        <fullName evidence="1">Uncharacterized protein</fullName>
    </submittedName>
</protein>
<name>A0A0C9MR99_9FUNG</name>
<dbReference type="Proteomes" id="UP000053815">
    <property type="component" value="Unassembled WGS sequence"/>
</dbReference>
<reference evidence="1" key="1">
    <citation type="submission" date="2014-09" db="EMBL/GenBank/DDBJ databases">
        <title>Draft genome sequence of an oleaginous Mucoromycotina fungus Mucor ambiguus NBRC6742.</title>
        <authorList>
            <person name="Takeda I."/>
            <person name="Yamane N."/>
            <person name="Morita T."/>
            <person name="Tamano K."/>
            <person name="Machida M."/>
            <person name="Baker S."/>
            <person name="Koike H."/>
        </authorList>
    </citation>
    <scope>NUCLEOTIDE SEQUENCE</scope>
    <source>
        <strain evidence="1">NBRC 6742</strain>
    </source>
</reference>
<gene>
    <name evidence="1" type="ORF">MAM1_0311c09538</name>
</gene>